<dbReference type="Proteomes" id="UP000001075">
    <property type="component" value="Unassembled WGS sequence"/>
</dbReference>
<dbReference type="InParanoid" id="G3HUY9"/>
<proteinExistence type="predicted"/>
<dbReference type="AlphaFoldDB" id="G3HUY9"/>
<evidence type="ECO:0000313" key="1">
    <source>
        <dbReference type="EMBL" id="EGW10982.1"/>
    </source>
</evidence>
<accession>G3HUY9</accession>
<organism evidence="1 2">
    <name type="scientific">Cricetulus griseus</name>
    <name type="common">Chinese hamster</name>
    <name type="synonym">Cricetulus barabensis griseus</name>
    <dbReference type="NCBI Taxonomy" id="10029"/>
    <lineage>
        <taxon>Eukaryota</taxon>
        <taxon>Metazoa</taxon>
        <taxon>Chordata</taxon>
        <taxon>Craniata</taxon>
        <taxon>Vertebrata</taxon>
        <taxon>Euteleostomi</taxon>
        <taxon>Mammalia</taxon>
        <taxon>Eutheria</taxon>
        <taxon>Euarchontoglires</taxon>
        <taxon>Glires</taxon>
        <taxon>Rodentia</taxon>
        <taxon>Myomorpha</taxon>
        <taxon>Muroidea</taxon>
        <taxon>Cricetidae</taxon>
        <taxon>Cricetinae</taxon>
        <taxon>Cricetulus</taxon>
    </lineage>
</organism>
<gene>
    <name evidence="1" type="ORF">I79_014762</name>
</gene>
<dbReference type="EMBL" id="JH000758">
    <property type="protein sequence ID" value="EGW10982.1"/>
    <property type="molecule type" value="Genomic_DNA"/>
</dbReference>
<sequence>MLITSVHLGPFQKNLINLLIQEVTLARAENREKQDFQLQQCRMKFKLCRRLQRETAASLTSRAAVLACWTTLLEGLNEA</sequence>
<reference evidence="2" key="1">
    <citation type="journal article" date="2011" name="Nat. Biotechnol.">
        <title>The genomic sequence of the Chinese hamster ovary (CHO)-K1 cell line.</title>
        <authorList>
            <person name="Xu X."/>
            <person name="Nagarajan H."/>
            <person name="Lewis N.E."/>
            <person name="Pan S."/>
            <person name="Cai Z."/>
            <person name="Liu X."/>
            <person name="Chen W."/>
            <person name="Xie M."/>
            <person name="Wang W."/>
            <person name="Hammond S."/>
            <person name="Andersen M.R."/>
            <person name="Neff N."/>
            <person name="Passarelli B."/>
            <person name="Koh W."/>
            <person name="Fan H.C."/>
            <person name="Wang J."/>
            <person name="Gui Y."/>
            <person name="Lee K.H."/>
            <person name="Betenbaugh M.J."/>
            <person name="Quake S.R."/>
            <person name="Famili I."/>
            <person name="Palsson B.O."/>
            <person name="Wang J."/>
        </authorList>
    </citation>
    <scope>NUCLEOTIDE SEQUENCE [LARGE SCALE GENOMIC DNA]</scope>
    <source>
        <strain evidence="2">CHO K1 cell line</strain>
    </source>
</reference>
<evidence type="ECO:0000313" key="2">
    <source>
        <dbReference type="Proteomes" id="UP000001075"/>
    </source>
</evidence>
<name>G3HUY9_CRIGR</name>
<protein>
    <submittedName>
        <fullName evidence="1">Uncharacterized protein</fullName>
    </submittedName>
</protein>